<evidence type="ECO:0000313" key="1">
    <source>
        <dbReference type="EMBL" id="GMA28900.1"/>
    </source>
</evidence>
<dbReference type="EMBL" id="BSUL01000001">
    <property type="protein sequence ID" value="GMA28900.1"/>
    <property type="molecule type" value="Genomic_DNA"/>
</dbReference>
<dbReference type="InterPro" id="IPR029063">
    <property type="entry name" value="SAM-dependent_MTases_sf"/>
</dbReference>
<accession>A0AA37UGI3</accession>
<comment type="caution">
    <text evidence="1">The sequence shown here is derived from an EMBL/GenBank/DDBJ whole genome shotgun (WGS) entry which is preliminary data.</text>
</comment>
<dbReference type="Gene3D" id="3.40.50.150">
    <property type="entry name" value="Vaccinia Virus protein VP39"/>
    <property type="match status" value="1"/>
</dbReference>
<protein>
    <submittedName>
        <fullName evidence="1">Uncharacterized protein</fullName>
    </submittedName>
</protein>
<organism evidence="1 2">
    <name type="scientific">Arenivirga flava</name>
    <dbReference type="NCBI Taxonomy" id="1930060"/>
    <lineage>
        <taxon>Bacteria</taxon>
        <taxon>Bacillati</taxon>
        <taxon>Actinomycetota</taxon>
        <taxon>Actinomycetes</taxon>
        <taxon>Micrococcales</taxon>
        <taxon>Microbacteriaceae</taxon>
        <taxon>Arenivirga</taxon>
    </lineage>
</organism>
<reference evidence="1 2" key="1">
    <citation type="journal article" date="2014" name="Int. J. Syst. Evol. Microbiol.">
        <title>Complete genome sequence of Corynebacterium casei LMG S-19264T (=DSM 44701T), isolated from a smear-ripened cheese.</title>
        <authorList>
            <consortium name="US DOE Joint Genome Institute (JGI-PGF)"/>
            <person name="Walter F."/>
            <person name="Albersmeier A."/>
            <person name="Kalinowski J."/>
            <person name="Ruckert C."/>
        </authorList>
    </citation>
    <scope>NUCLEOTIDE SEQUENCE [LARGE SCALE GENOMIC DNA]</scope>
    <source>
        <strain evidence="1 2">NBRC 112289</strain>
    </source>
</reference>
<gene>
    <name evidence="1" type="ORF">GCM10025874_21530</name>
</gene>
<dbReference type="AlphaFoldDB" id="A0AA37UGI3"/>
<evidence type="ECO:0000313" key="2">
    <source>
        <dbReference type="Proteomes" id="UP001157160"/>
    </source>
</evidence>
<keyword evidence="2" id="KW-1185">Reference proteome</keyword>
<proteinExistence type="predicted"/>
<sequence length="116" mass="12407">MTGLGHNDILPAVPSAPQIRCHLLVQQAQAATSAGGAGEVLIFAEMLDEATADEDDYAVDLEAFVLHGSGLRSEREVRDLIALAGLEAQAAATIGWGYRLLRLRHNRTAKSQSSLR</sequence>
<dbReference type="Proteomes" id="UP001157160">
    <property type="component" value="Unassembled WGS sequence"/>
</dbReference>
<name>A0AA37UGI3_9MICO</name>